<organism evidence="1 2">
    <name type="scientific">Acaulospora colombiana</name>
    <dbReference type="NCBI Taxonomy" id="27376"/>
    <lineage>
        <taxon>Eukaryota</taxon>
        <taxon>Fungi</taxon>
        <taxon>Fungi incertae sedis</taxon>
        <taxon>Mucoromycota</taxon>
        <taxon>Glomeromycotina</taxon>
        <taxon>Glomeromycetes</taxon>
        <taxon>Diversisporales</taxon>
        <taxon>Acaulosporaceae</taxon>
        <taxon>Acaulospora</taxon>
    </lineage>
</organism>
<accession>A0ACA9LN15</accession>
<comment type="caution">
    <text evidence="1">The sequence shown here is derived from an EMBL/GenBank/DDBJ whole genome shotgun (WGS) entry which is preliminary data.</text>
</comment>
<dbReference type="Proteomes" id="UP000789525">
    <property type="component" value="Unassembled WGS sequence"/>
</dbReference>
<proteinExistence type="predicted"/>
<evidence type="ECO:0000313" key="2">
    <source>
        <dbReference type="Proteomes" id="UP000789525"/>
    </source>
</evidence>
<dbReference type="EMBL" id="CAJVPT010006931">
    <property type="protein sequence ID" value="CAG8535992.1"/>
    <property type="molecule type" value="Genomic_DNA"/>
</dbReference>
<evidence type="ECO:0000313" key="1">
    <source>
        <dbReference type="EMBL" id="CAG8535992.1"/>
    </source>
</evidence>
<gene>
    <name evidence="1" type="ORF">ACOLOM_LOCUS4271</name>
</gene>
<name>A0ACA9LN15_9GLOM</name>
<keyword evidence="2" id="KW-1185">Reference proteome</keyword>
<sequence length="202" mass="22633">MENDDLDQIPPFNIEVFRSNPFLMAFLGELEGPVDSFRRMLYFDGAGSYLIPRHDAHAQSASQNIAEIIDRWFIEKLSQNDVSMMPILEESPQSAIDGILSKLRDSFVLRGLSNVLISIRAGHVYSLHMNGDEIELPQNYESFVKTFPLFVNVSVDVKNARHSSHNTCKILVVAERVTELGEVSFQLGEVMTSLNVTGNSAN</sequence>
<reference evidence="1" key="1">
    <citation type="submission" date="2021-06" db="EMBL/GenBank/DDBJ databases">
        <authorList>
            <person name="Kallberg Y."/>
            <person name="Tangrot J."/>
            <person name="Rosling A."/>
        </authorList>
    </citation>
    <scope>NUCLEOTIDE SEQUENCE</scope>
    <source>
        <strain evidence="1">CL356</strain>
    </source>
</reference>
<protein>
    <submittedName>
        <fullName evidence="1">10341_t:CDS:1</fullName>
    </submittedName>
</protein>